<evidence type="ECO:0000313" key="3">
    <source>
        <dbReference type="Proteomes" id="UP001139158"/>
    </source>
</evidence>
<feature type="domain" description="DUF7455" evidence="1">
    <location>
        <begin position="34"/>
        <end position="74"/>
    </location>
</feature>
<sequence length="98" mass="10713">MSISAAAEPAAKTQTLTERLNEALASQPAESPLDYRDTCDNCSTPASAVFEFPVAEILLCGHHTRLHLESLMANNPTCFWVRPEELWNLNGIQSAVQA</sequence>
<evidence type="ECO:0000259" key="1">
    <source>
        <dbReference type="Pfam" id="PF24254"/>
    </source>
</evidence>
<proteinExistence type="predicted"/>
<accession>A0A9X1MGP9</accession>
<evidence type="ECO:0000313" key="2">
    <source>
        <dbReference type="EMBL" id="MCC3299808.1"/>
    </source>
</evidence>
<dbReference type="Pfam" id="PF24254">
    <property type="entry name" value="DUF7455"/>
    <property type="match status" value="1"/>
</dbReference>
<name>A0A9X1MGP9_9MICC</name>
<dbReference type="Proteomes" id="UP001139158">
    <property type="component" value="Unassembled WGS sequence"/>
</dbReference>
<keyword evidence="3" id="KW-1185">Reference proteome</keyword>
<reference evidence="2" key="1">
    <citation type="submission" date="2021-10" db="EMBL/GenBank/DDBJ databases">
        <title>Novel species in genus Arthrobacter.</title>
        <authorList>
            <person name="Liu Y."/>
        </authorList>
    </citation>
    <scope>NUCLEOTIDE SEQUENCE</scope>
    <source>
        <strain evidence="2">Zg-Y453</strain>
    </source>
</reference>
<comment type="caution">
    <text evidence="2">The sequence shown here is derived from an EMBL/GenBank/DDBJ whole genome shotgun (WGS) entry which is preliminary data.</text>
</comment>
<dbReference type="EMBL" id="JAJFZV010000020">
    <property type="protein sequence ID" value="MCC3299808.1"/>
    <property type="molecule type" value="Genomic_DNA"/>
</dbReference>
<organism evidence="2 3">
    <name type="scientific">Arthrobacter caoxuetaonis</name>
    <dbReference type="NCBI Taxonomy" id="2886935"/>
    <lineage>
        <taxon>Bacteria</taxon>
        <taxon>Bacillati</taxon>
        <taxon>Actinomycetota</taxon>
        <taxon>Actinomycetes</taxon>
        <taxon>Micrococcales</taxon>
        <taxon>Micrococcaceae</taxon>
        <taxon>Arthrobacter</taxon>
    </lineage>
</organism>
<dbReference type="RefSeq" id="WP_227897830.1">
    <property type="nucleotide sequence ID" value="NZ_CP099467.1"/>
</dbReference>
<dbReference type="AlphaFoldDB" id="A0A9X1MGP9"/>
<gene>
    <name evidence="2" type="ORF">LJ757_18780</name>
</gene>
<protein>
    <recommendedName>
        <fullName evidence="1">DUF7455 domain-containing protein</fullName>
    </recommendedName>
</protein>
<dbReference type="InterPro" id="IPR055878">
    <property type="entry name" value="DUF7455"/>
</dbReference>